<keyword evidence="3" id="KW-1185">Reference proteome</keyword>
<evidence type="ECO:0008006" key="4">
    <source>
        <dbReference type="Google" id="ProtNLM"/>
    </source>
</evidence>
<dbReference type="Proteomes" id="UP001187471">
    <property type="component" value="Unassembled WGS sequence"/>
</dbReference>
<name>A0AA88QAW0_9ASTE</name>
<organism evidence="2 3">
    <name type="scientific">Escallonia rubra</name>
    <dbReference type="NCBI Taxonomy" id="112253"/>
    <lineage>
        <taxon>Eukaryota</taxon>
        <taxon>Viridiplantae</taxon>
        <taxon>Streptophyta</taxon>
        <taxon>Embryophyta</taxon>
        <taxon>Tracheophyta</taxon>
        <taxon>Spermatophyta</taxon>
        <taxon>Magnoliopsida</taxon>
        <taxon>eudicotyledons</taxon>
        <taxon>Gunneridae</taxon>
        <taxon>Pentapetalae</taxon>
        <taxon>asterids</taxon>
        <taxon>campanulids</taxon>
        <taxon>Escalloniales</taxon>
        <taxon>Escalloniaceae</taxon>
        <taxon>Escallonia</taxon>
    </lineage>
</organism>
<accession>A0AA88QAW0</accession>
<dbReference type="AlphaFoldDB" id="A0AA88QAW0"/>
<protein>
    <recommendedName>
        <fullName evidence="4">DUF4283 domain-containing protein</fullName>
    </recommendedName>
</protein>
<reference evidence="2" key="1">
    <citation type="submission" date="2022-12" db="EMBL/GenBank/DDBJ databases">
        <title>Draft genome assemblies for two species of Escallonia (Escalloniales).</title>
        <authorList>
            <person name="Chanderbali A."/>
            <person name="Dervinis C."/>
            <person name="Anghel I."/>
            <person name="Soltis D."/>
            <person name="Soltis P."/>
            <person name="Zapata F."/>
        </authorList>
    </citation>
    <scope>NUCLEOTIDE SEQUENCE</scope>
    <source>
        <strain evidence="2">UCBG92.1500</strain>
        <tissue evidence="2">Leaf</tissue>
    </source>
</reference>
<comment type="caution">
    <text evidence="2">The sequence shown here is derived from an EMBL/GenBank/DDBJ whole genome shotgun (WGS) entry which is preliminary data.</text>
</comment>
<dbReference type="EMBL" id="JAVXUO010003174">
    <property type="protein sequence ID" value="KAK2965868.1"/>
    <property type="molecule type" value="Genomic_DNA"/>
</dbReference>
<proteinExistence type="predicted"/>
<evidence type="ECO:0000313" key="2">
    <source>
        <dbReference type="EMBL" id="KAK2965868.1"/>
    </source>
</evidence>
<evidence type="ECO:0000256" key="1">
    <source>
        <dbReference type="SAM" id="MobiDB-lite"/>
    </source>
</evidence>
<gene>
    <name evidence="2" type="ORF">RJ640_024710</name>
</gene>
<sequence length="485" mass="53796">MSSPSYGNTNTEASDSIDRRGWLILANSACVLDAHARWASTLVGKFVDFQKISTRRVQHEDARDLFLAGSPWNLCWALVILKATIPNTPLHEHRFNETTVWIQLQRLPYEYFNEEDAMLIARAAGPVVAVDWPLDDNQKYEYIQVSVPINPFKSVMAGTYVELLEEASYGVYQGFVRSALAPHLELLQQDHRALFDEQLLAWSNTNFNRTSHVQLVEVDGMADLWFDYHDRRHSMESEQSLEDLQALFISDDHSSETSSGQAGSNQPASTHSGQPSSRSPVMERGSGAQSSTAIETVETGGGEQHAAEVDSALSPVATWLRQQRKRTNGSNANGINEMDMEMNNEISTMGLQTLGNGDQGHIGQRVGLNTATHASSRKRVAGATAVEEVTRNTGQQLASNLCRQRSLFPDAESRNMSIFRSDHALISLNTKSIQISGSPMYRVVQHLRSLKADVKLWNRSAIGNLSSWISSLQRLITSGQAHVDT</sequence>
<feature type="region of interest" description="Disordered" evidence="1">
    <location>
        <begin position="252"/>
        <end position="310"/>
    </location>
</feature>
<evidence type="ECO:0000313" key="3">
    <source>
        <dbReference type="Proteomes" id="UP001187471"/>
    </source>
</evidence>
<feature type="compositionally biased region" description="Polar residues" evidence="1">
    <location>
        <begin position="256"/>
        <end position="279"/>
    </location>
</feature>